<keyword evidence="3" id="KW-1185">Reference proteome</keyword>
<proteinExistence type="predicted"/>
<dbReference type="RefSeq" id="WP_204701396.1">
    <property type="nucleotide sequence ID" value="NZ_JAFBDQ010000006.1"/>
</dbReference>
<evidence type="ECO:0000259" key="1">
    <source>
        <dbReference type="Pfam" id="PF12673"/>
    </source>
</evidence>
<comment type="caution">
    <text evidence="2">The sequence shown here is derived from an EMBL/GenBank/DDBJ whole genome shotgun (WGS) entry which is preliminary data.</text>
</comment>
<accession>A0A938XP83</accession>
<evidence type="ECO:0000313" key="2">
    <source>
        <dbReference type="EMBL" id="MBM7556618.1"/>
    </source>
</evidence>
<dbReference type="Pfam" id="PF12673">
    <property type="entry name" value="SipL"/>
    <property type="match status" value="1"/>
</dbReference>
<dbReference type="EMBL" id="JAFBDQ010000006">
    <property type="protein sequence ID" value="MBM7556618.1"/>
    <property type="molecule type" value="Genomic_DNA"/>
</dbReference>
<dbReference type="InterPro" id="IPR024300">
    <property type="entry name" value="SipL_SPOCS_dom"/>
</dbReference>
<organism evidence="2 3">
    <name type="scientific">Halanaerobacter jeridensis</name>
    <dbReference type="NCBI Taxonomy" id="706427"/>
    <lineage>
        <taxon>Bacteria</taxon>
        <taxon>Bacillati</taxon>
        <taxon>Bacillota</taxon>
        <taxon>Clostridia</taxon>
        <taxon>Halanaerobiales</taxon>
        <taxon>Halobacteroidaceae</taxon>
        <taxon>Halanaerobacter</taxon>
    </lineage>
</organism>
<name>A0A938XP83_9FIRM</name>
<sequence length="147" mass="16867">MGASLQNNNLYQLVTIEDVINELPDNTIYKEIINEQSIKKPNTKPPIQQLSKIVLKPTITSYKKISTPHGPKLIIKGTITERVFYVADNESQTVHCINFTFPICTFIKVKNKVKSKKIKIKTEEIVVQLQTKEKFYQCILLCLYAIP</sequence>
<feature type="domain" description="SipL SPOCS" evidence="1">
    <location>
        <begin position="47"/>
        <end position="116"/>
    </location>
</feature>
<evidence type="ECO:0000313" key="3">
    <source>
        <dbReference type="Proteomes" id="UP000774000"/>
    </source>
</evidence>
<protein>
    <recommendedName>
        <fullName evidence="1">SipL SPOCS domain-containing protein</fullName>
    </recommendedName>
</protein>
<reference evidence="2" key="1">
    <citation type="submission" date="2021-01" db="EMBL/GenBank/DDBJ databases">
        <title>Genomic Encyclopedia of Type Strains, Phase IV (KMG-IV): sequencing the most valuable type-strain genomes for metagenomic binning, comparative biology and taxonomic classification.</title>
        <authorList>
            <person name="Goeker M."/>
        </authorList>
    </citation>
    <scope>NUCLEOTIDE SEQUENCE</scope>
    <source>
        <strain evidence="2">DSM 23230</strain>
    </source>
</reference>
<gene>
    <name evidence="2" type="ORF">JOC47_001469</name>
</gene>
<dbReference type="Proteomes" id="UP000774000">
    <property type="component" value="Unassembled WGS sequence"/>
</dbReference>
<dbReference type="AlphaFoldDB" id="A0A938XP83"/>